<proteinExistence type="predicted"/>
<dbReference type="Proteomes" id="UP000799437">
    <property type="component" value="Unassembled WGS sequence"/>
</dbReference>
<dbReference type="AlphaFoldDB" id="A0A6A6W2S5"/>
<accession>A0A6A6W2S5</accession>
<keyword evidence="2" id="KW-1185">Reference proteome</keyword>
<dbReference type="EMBL" id="ML996576">
    <property type="protein sequence ID" value="KAF2756260.1"/>
    <property type="molecule type" value="Genomic_DNA"/>
</dbReference>
<evidence type="ECO:0000313" key="2">
    <source>
        <dbReference type="Proteomes" id="UP000799437"/>
    </source>
</evidence>
<evidence type="ECO:0000313" key="1">
    <source>
        <dbReference type="EMBL" id="KAF2756260.1"/>
    </source>
</evidence>
<gene>
    <name evidence="1" type="ORF">EJ05DRAFT_478274</name>
</gene>
<name>A0A6A6W2S5_9PEZI</name>
<reference evidence="1" key="1">
    <citation type="journal article" date="2020" name="Stud. Mycol.">
        <title>101 Dothideomycetes genomes: a test case for predicting lifestyles and emergence of pathogens.</title>
        <authorList>
            <person name="Haridas S."/>
            <person name="Albert R."/>
            <person name="Binder M."/>
            <person name="Bloem J."/>
            <person name="Labutti K."/>
            <person name="Salamov A."/>
            <person name="Andreopoulos B."/>
            <person name="Baker S."/>
            <person name="Barry K."/>
            <person name="Bills G."/>
            <person name="Bluhm B."/>
            <person name="Cannon C."/>
            <person name="Castanera R."/>
            <person name="Culley D."/>
            <person name="Daum C."/>
            <person name="Ezra D."/>
            <person name="Gonzalez J."/>
            <person name="Henrissat B."/>
            <person name="Kuo A."/>
            <person name="Liang C."/>
            <person name="Lipzen A."/>
            <person name="Lutzoni F."/>
            <person name="Magnuson J."/>
            <person name="Mondo S."/>
            <person name="Nolan M."/>
            <person name="Ohm R."/>
            <person name="Pangilinan J."/>
            <person name="Park H.-J."/>
            <person name="Ramirez L."/>
            <person name="Alfaro M."/>
            <person name="Sun H."/>
            <person name="Tritt A."/>
            <person name="Yoshinaga Y."/>
            <person name="Zwiers L.-H."/>
            <person name="Turgeon B."/>
            <person name="Goodwin S."/>
            <person name="Spatafora J."/>
            <person name="Crous P."/>
            <person name="Grigoriev I."/>
        </authorList>
    </citation>
    <scope>NUCLEOTIDE SEQUENCE</scope>
    <source>
        <strain evidence="1">CBS 121739</strain>
    </source>
</reference>
<dbReference type="RefSeq" id="XP_033598711.1">
    <property type="nucleotide sequence ID" value="XM_033744422.1"/>
</dbReference>
<sequence length="90" mass="10099">MLVPMQPSTPPYPYLMHYTSPAPVHHTNPQQSYTVPSTHHHAVSCSSCSMLIIITPRIRAALLSNCQDTLSLPCPVLWKKHSRSQLIQPK</sequence>
<dbReference type="GeneID" id="54485476"/>
<protein>
    <submittedName>
        <fullName evidence="1">Uncharacterized protein</fullName>
    </submittedName>
</protein>
<organism evidence="1 2">
    <name type="scientific">Pseudovirgaria hyperparasitica</name>
    <dbReference type="NCBI Taxonomy" id="470096"/>
    <lineage>
        <taxon>Eukaryota</taxon>
        <taxon>Fungi</taxon>
        <taxon>Dikarya</taxon>
        <taxon>Ascomycota</taxon>
        <taxon>Pezizomycotina</taxon>
        <taxon>Dothideomycetes</taxon>
        <taxon>Dothideomycetes incertae sedis</taxon>
        <taxon>Acrospermales</taxon>
        <taxon>Acrospermaceae</taxon>
        <taxon>Pseudovirgaria</taxon>
    </lineage>
</organism>